<feature type="chain" id="PRO_5019200127" description="Conjugal transfer protein TraF" evidence="1">
    <location>
        <begin position="24"/>
        <end position="415"/>
    </location>
</feature>
<keyword evidence="3" id="KW-1185">Reference proteome</keyword>
<name>A0A432WD33_9GAMM</name>
<dbReference type="RefSeq" id="WP_126799802.1">
    <property type="nucleotide sequence ID" value="NZ_PIPO01000006.1"/>
</dbReference>
<dbReference type="EMBL" id="PIPO01000006">
    <property type="protein sequence ID" value="RUO30319.1"/>
    <property type="molecule type" value="Genomic_DNA"/>
</dbReference>
<comment type="caution">
    <text evidence="2">The sequence shown here is derived from an EMBL/GenBank/DDBJ whole genome shotgun (WGS) entry which is preliminary data.</text>
</comment>
<keyword evidence="1" id="KW-0732">Signal</keyword>
<dbReference type="InterPro" id="IPR032811">
    <property type="entry name" value="Put_conjugal_transfer"/>
</dbReference>
<evidence type="ECO:0000256" key="1">
    <source>
        <dbReference type="SAM" id="SignalP"/>
    </source>
</evidence>
<dbReference type="Proteomes" id="UP000287823">
    <property type="component" value="Unassembled WGS sequence"/>
</dbReference>
<accession>A0A432WD33</accession>
<organism evidence="2 3">
    <name type="scientific">Aliidiomarina soli</name>
    <dbReference type="NCBI Taxonomy" id="1928574"/>
    <lineage>
        <taxon>Bacteria</taxon>
        <taxon>Pseudomonadati</taxon>
        <taxon>Pseudomonadota</taxon>
        <taxon>Gammaproteobacteria</taxon>
        <taxon>Alteromonadales</taxon>
        <taxon>Idiomarinaceae</taxon>
        <taxon>Aliidiomarina</taxon>
    </lineage>
</organism>
<sequence length="415" mass="45786">MLFTRSTLASLIGLALIASPALANDNRSHAMGGSGVANGKYFQSGSLNPALAANFEERDHFGLILPAVYFEAADQDQLTDRIDDFQDSFDQLEWLLEQVDMGVPVNEQQLEQARGQLADDFTNIRGTVIADVGVHASASIPNRFAAASFFINSDLSAFTSAKPDENDIERILNAQSDNELNELTSEGYVVGRLITDVGVALARDFNLFGRNLTFGVAPKMQQIESFTYFSALSDIDTDDFDADEYRSSSSAVNVDLGMTMDLSERMSFGVSMQNLISQEVDGQPIYSRQLNDLVSLDYEIKPHAVAGLGYNTRRMSLSLDLDLTKQNYLGLSPESQLQVFGESRETQFVRAGYEYDIARWIQVRVGYRHDMQDSYESAITAGLGFSPFGRMHINLSAMYADDRNLGAGAQLGFTF</sequence>
<reference evidence="2 3" key="1">
    <citation type="journal article" date="2011" name="Front. Microbiol.">
        <title>Genomic signatures of strain selection and enhancement in Bacillus atrophaeus var. globigii, a historical biowarfare simulant.</title>
        <authorList>
            <person name="Gibbons H.S."/>
            <person name="Broomall S.M."/>
            <person name="McNew L.A."/>
            <person name="Daligault H."/>
            <person name="Chapman C."/>
            <person name="Bruce D."/>
            <person name="Karavis M."/>
            <person name="Krepps M."/>
            <person name="McGregor P.A."/>
            <person name="Hong C."/>
            <person name="Park K.H."/>
            <person name="Akmal A."/>
            <person name="Feldman A."/>
            <person name="Lin J.S."/>
            <person name="Chang W.E."/>
            <person name="Higgs B.W."/>
            <person name="Demirev P."/>
            <person name="Lindquist J."/>
            <person name="Liem A."/>
            <person name="Fochler E."/>
            <person name="Read T.D."/>
            <person name="Tapia R."/>
            <person name="Johnson S."/>
            <person name="Bishop-Lilly K.A."/>
            <person name="Detter C."/>
            <person name="Han C."/>
            <person name="Sozhamannan S."/>
            <person name="Rosenzweig C.N."/>
            <person name="Skowronski E.W."/>
        </authorList>
    </citation>
    <scope>NUCLEOTIDE SEQUENCE [LARGE SCALE GENOMIC DNA]</scope>
    <source>
        <strain evidence="2 3">Y4G10-17</strain>
    </source>
</reference>
<protein>
    <recommendedName>
        <fullName evidence="4">Conjugal transfer protein TraF</fullName>
    </recommendedName>
</protein>
<dbReference type="Gene3D" id="2.40.160.60">
    <property type="entry name" value="Outer membrane protein transport protein (OMPP1/FadL/TodX)"/>
    <property type="match status" value="1"/>
</dbReference>
<feature type="signal peptide" evidence="1">
    <location>
        <begin position="1"/>
        <end position="23"/>
    </location>
</feature>
<gene>
    <name evidence="2" type="ORF">CWE14_13190</name>
</gene>
<proteinExistence type="predicted"/>
<dbReference type="Pfam" id="PF13729">
    <property type="entry name" value="TraF_2"/>
    <property type="match status" value="1"/>
</dbReference>
<evidence type="ECO:0008006" key="4">
    <source>
        <dbReference type="Google" id="ProtNLM"/>
    </source>
</evidence>
<evidence type="ECO:0000313" key="2">
    <source>
        <dbReference type="EMBL" id="RUO30319.1"/>
    </source>
</evidence>
<evidence type="ECO:0000313" key="3">
    <source>
        <dbReference type="Proteomes" id="UP000287823"/>
    </source>
</evidence>
<dbReference type="AlphaFoldDB" id="A0A432WD33"/>